<dbReference type="NCBIfam" id="TIGR00231">
    <property type="entry name" value="small_GTP"/>
    <property type="match status" value="1"/>
</dbReference>
<dbReference type="Proteomes" id="UP000051952">
    <property type="component" value="Unassembled WGS sequence"/>
</dbReference>
<accession>A0A0S4J2B4</accession>
<keyword evidence="4" id="KW-0378">Hydrolase</keyword>
<dbReference type="PRINTS" id="PR00449">
    <property type="entry name" value="RASTRNSFRMNG"/>
</dbReference>
<dbReference type="GO" id="GO:0005525">
    <property type="term" value="F:GTP binding"/>
    <property type="evidence" value="ECO:0007669"/>
    <property type="project" value="UniProtKB-KW"/>
</dbReference>
<evidence type="ECO:0000313" key="8">
    <source>
        <dbReference type="EMBL" id="CUG54184.1"/>
    </source>
</evidence>
<dbReference type="SMART" id="SM00175">
    <property type="entry name" value="RAB"/>
    <property type="match status" value="1"/>
</dbReference>
<dbReference type="PANTHER" id="PTHR24070">
    <property type="entry name" value="RAS, DI-RAS, AND RHEB FAMILY MEMBERS OF SMALL GTPASE SUPERFAMILY"/>
    <property type="match status" value="1"/>
</dbReference>
<feature type="compositionally biased region" description="Low complexity" evidence="7">
    <location>
        <begin position="206"/>
        <end position="216"/>
    </location>
</feature>
<dbReference type="AlphaFoldDB" id="A0A0S4J2B4"/>
<dbReference type="SMART" id="SM00176">
    <property type="entry name" value="RAN"/>
    <property type="match status" value="1"/>
</dbReference>
<dbReference type="GO" id="GO:0003924">
    <property type="term" value="F:GTPase activity"/>
    <property type="evidence" value="ECO:0007669"/>
    <property type="project" value="InterPro"/>
</dbReference>
<evidence type="ECO:0000313" key="9">
    <source>
        <dbReference type="Proteomes" id="UP000051952"/>
    </source>
</evidence>
<feature type="compositionally biased region" description="Gly residues" evidence="7">
    <location>
        <begin position="194"/>
        <end position="205"/>
    </location>
</feature>
<dbReference type="Pfam" id="PF00071">
    <property type="entry name" value="Ras"/>
    <property type="match status" value="1"/>
</dbReference>
<evidence type="ECO:0000256" key="3">
    <source>
        <dbReference type="ARBA" id="ARBA00022741"/>
    </source>
</evidence>
<dbReference type="Gene3D" id="3.40.50.300">
    <property type="entry name" value="P-loop containing nucleotide triphosphate hydrolases"/>
    <property type="match status" value="1"/>
</dbReference>
<evidence type="ECO:0000256" key="4">
    <source>
        <dbReference type="ARBA" id="ARBA00022801"/>
    </source>
</evidence>
<dbReference type="GO" id="GO:0007165">
    <property type="term" value="P:signal transduction"/>
    <property type="evidence" value="ECO:0007669"/>
    <property type="project" value="InterPro"/>
</dbReference>
<evidence type="ECO:0000256" key="6">
    <source>
        <dbReference type="ARBA" id="ARBA00023136"/>
    </source>
</evidence>
<keyword evidence="2" id="KW-1003">Cell membrane</keyword>
<protein>
    <submittedName>
        <fullName evidence="8">Ras-related GTP-binding protein, putative</fullName>
    </submittedName>
</protein>
<reference evidence="9" key="1">
    <citation type="submission" date="2015-09" db="EMBL/GenBank/DDBJ databases">
        <authorList>
            <consortium name="Pathogen Informatics"/>
        </authorList>
    </citation>
    <scope>NUCLEOTIDE SEQUENCE [LARGE SCALE GENOMIC DNA]</scope>
    <source>
        <strain evidence="9">Lake Konstanz</strain>
    </source>
</reference>
<dbReference type="EMBL" id="CYKH01000866">
    <property type="protein sequence ID" value="CUG54184.1"/>
    <property type="molecule type" value="Genomic_DNA"/>
</dbReference>
<dbReference type="SMART" id="SM00174">
    <property type="entry name" value="RHO"/>
    <property type="match status" value="1"/>
</dbReference>
<proteinExistence type="predicted"/>
<dbReference type="VEuPathDB" id="TriTrypDB:BSAL_80880"/>
<dbReference type="PROSITE" id="PS51421">
    <property type="entry name" value="RAS"/>
    <property type="match status" value="1"/>
</dbReference>
<dbReference type="SMART" id="SM00173">
    <property type="entry name" value="RAS"/>
    <property type="match status" value="1"/>
</dbReference>
<dbReference type="PROSITE" id="PS51420">
    <property type="entry name" value="RHO"/>
    <property type="match status" value="1"/>
</dbReference>
<dbReference type="SUPFAM" id="SSF52540">
    <property type="entry name" value="P-loop containing nucleoside triphosphate hydrolases"/>
    <property type="match status" value="1"/>
</dbReference>
<dbReference type="InterPro" id="IPR005225">
    <property type="entry name" value="Small_GTP-bd"/>
</dbReference>
<name>A0A0S4J2B4_BODSA</name>
<dbReference type="PROSITE" id="PS51419">
    <property type="entry name" value="RAB"/>
    <property type="match status" value="1"/>
</dbReference>
<evidence type="ECO:0000256" key="7">
    <source>
        <dbReference type="SAM" id="MobiDB-lite"/>
    </source>
</evidence>
<evidence type="ECO:0000256" key="1">
    <source>
        <dbReference type="ARBA" id="ARBA00004236"/>
    </source>
</evidence>
<keyword evidence="3" id="KW-0547">Nucleotide-binding</keyword>
<organism evidence="8 9">
    <name type="scientific">Bodo saltans</name>
    <name type="common">Flagellated protozoan</name>
    <dbReference type="NCBI Taxonomy" id="75058"/>
    <lineage>
        <taxon>Eukaryota</taxon>
        <taxon>Discoba</taxon>
        <taxon>Euglenozoa</taxon>
        <taxon>Kinetoplastea</taxon>
        <taxon>Metakinetoplastina</taxon>
        <taxon>Eubodonida</taxon>
        <taxon>Bodonidae</taxon>
        <taxon>Bodo</taxon>
    </lineage>
</organism>
<evidence type="ECO:0000256" key="2">
    <source>
        <dbReference type="ARBA" id="ARBA00022475"/>
    </source>
</evidence>
<feature type="compositionally biased region" description="Low complexity" evidence="7">
    <location>
        <begin position="183"/>
        <end position="193"/>
    </location>
</feature>
<keyword evidence="5" id="KW-0342">GTP-binding</keyword>
<feature type="region of interest" description="Disordered" evidence="7">
    <location>
        <begin position="169"/>
        <end position="242"/>
    </location>
</feature>
<dbReference type="InterPro" id="IPR020849">
    <property type="entry name" value="Small_GTPase_Ras-type"/>
</dbReference>
<dbReference type="GO" id="GO:0005886">
    <property type="term" value="C:plasma membrane"/>
    <property type="evidence" value="ECO:0007669"/>
    <property type="project" value="UniProtKB-SubCell"/>
</dbReference>
<sequence>MPDIPVVLLGSGAVGKSCIAIQYIQGHFVDRYDATIEDVYRKPVEVDNTPAVLTIVDTAGQDAFGAVRDQYLKRGQGFLLIYSIADSESFQNLKRIYAQLLRTKGDHSQMSCIVVGNKLDLAAQRAVSYDEGKMFASHAKCPFMEISAKNRGQVEEAFAVLVRSIRDKQSATSSSGGAGGAGATSASTSANAAGSGGAASGGASGGNNSNAANAGNKQSSQPAGSSAKPQPKPQKKKRCTML</sequence>
<dbReference type="InterPro" id="IPR027417">
    <property type="entry name" value="P-loop_NTPase"/>
</dbReference>
<dbReference type="GO" id="GO:0061118">
    <property type="term" value="P:regulation of positive chemotaxis to cAMP"/>
    <property type="evidence" value="ECO:0007669"/>
    <property type="project" value="UniProtKB-ARBA"/>
</dbReference>
<dbReference type="InterPro" id="IPR001806">
    <property type="entry name" value="Small_GTPase"/>
</dbReference>
<dbReference type="OMA" id="NQRRCII"/>
<keyword evidence="9" id="KW-1185">Reference proteome</keyword>
<dbReference type="CDD" id="cd00876">
    <property type="entry name" value="Ras"/>
    <property type="match status" value="1"/>
</dbReference>
<keyword evidence="6" id="KW-0472">Membrane</keyword>
<comment type="subcellular location">
    <subcellularLocation>
        <location evidence="1">Cell membrane</location>
    </subcellularLocation>
</comment>
<gene>
    <name evidence="8" type="ORF">BSAL_80880</name>
</gene>
<dbReference type="OrthoDB" id="5976022at2759"/>
<feature type="compositionally biased region" description="Basic residues" evidence="7">
    <location>
        <begin position="233"/>
        <end position="242"/>
    </location>
</feature>
<dbReference type="FunFam" id="3.40.50.300:FF:001763">
    <property type="entry name" value="Ras family gtpase"/>
    <property type="match status" value="1"/>
</dbReference>
<evidence type="ECO:0000256" key="5">
    <source>
        <dbReference type="ARBA" id="ARBA00023134"/>
    </source>
</evidence>